<gene>
    <name evidence="3" type="ORF">KTA_11410</name>
</gene>
<organism evidence="3">
    <name type="scientific">Thermogemmatispora argillosa</name>
    <dbReference type="NCBI Taxonomy" id="2045280"/>
    <lineage>
        <taxon>Bacteria</taxon>
        <taxon>Bacillati</taxon>
        <taxon>Chloroflexota</taxon>
        <taxon>Ktedonobacteria</taxon>
        <taxon>Thermogemmatisporales</taxon>
        <taxon>Thermogemmatisporaceae</taxon>
        <taxon>Thermogemmatispora</taxon>
    </lineage>
</organism>
<dbReference type="InterPro" id="IPR002104">
    <property type="entry name" value="Integrase_catalytic"/>
</dbReference>
<name>A0A455T160_9CHLR</name>
<dbReference type="EMBL" id="AP019377">
    <property type="protein sequence ID" value="BBH92942.1"/>
    <property type="molecule type" value="Genomic_DNA"/>
</dbReference>
<dbReference type="PROSITE" id="PS51898">
    <property type="entry name" value="TYR_RECOMBINASE"/>
    <property type="match status" value="1"/>
</dbReference>
<reference evidence="3" key="1">
    <citation type="submission" date="2018-12" db="EMBL/GenBank/DDBJ databases">
        <title>Novel natural products biosynthetic potential of the class Ktedonobacteria.</title>
        <authorList>
            <person name="Zheng Y."/>
            <person name="Saitou A."/>
            <person name="Wang C.M."/>
            <person name="Toyoda A."/>
            <person name="Minakuchi Y."/>
            <person name="Sekiguchi Y."/>
            <person name="Ueda K."/>
            <person name="Takano H."/>
            <person name="Sakai Y."/>
            <person name="Yokota A."/>
            <person name="Yabe S."/>
        </authorList>
    </citation>
    <scope>NUCLEOTIDE SEQUENCE</scope>
    <source>
        <strain evidence="3">A3-2</strain>
    </source>
</reference>
<dbReference type="GO" id="GO:0003677">
    <property type="term" value="F:DNA binding"/>
    <property type="evidence" value="ECO:0007669"/>
    <property type="project" value="InterPro"/>
</dbReference>
<dbReference type="GO" id="GO:0015074">
    <property type="term" value="P:DNA integration"/>
    <property type="evidence" value="ECO:0007669"/>
    <property type="project" value="InterPro"/>
</dbReference>
<protein>
    <recommendedName>
        <fullName evidence="2">Tyr recombinase domain-containing protein</fullName>
    </recommendedName>
</protein>
<dbReference type="SUPFAM" id="SSF56349">
    <property type="entry name" value="DNA breaking-rejoining enzymes"/>
    <property type="match status" value="1"/>
</dbReference>
<evidence type="ECO:0000256" key="1">
    <source>
        <dbReference type="ARBA" id="ARBA00023172"/>
    </source>
</evidence>
<dbReference type="InterPro" id="IPR011010">
    <property type="entry name" value="DNA_brk_join_enz"/>
</dbReference>
<feature type="domain" description="Tyr recombinase" evidence="2">
    <location>
        <begin position="1"/>
        <end position="111"/>
    </location>
</feature>
<dbReference type="GO" id="GO:0006310">
    <property type="term" value="P:DNA recombination"/>
    <property type="evidence" value="ECO:0007669"/>
    <property type="project" value="UniProtKB-KW"/>
</dbReference>
<proteinExistence type="predicted"/>
<accession>A0A455T160</accession>
<keyword evidence="1" id="KW-0233">DNA recombination</keyword>
<dbReference type="AlphaFoldDB" id="A0A455T160"/>
<evidence type="ECO:0000313" key="3">
    <source>
        <dbReference type="EMBL" id="BBH92942.1"/>
    </source>
</evidence>
<sequence length="111" mass="12648">MAQDRGLNPAHWQELIQFLQATGLRRREVQQVRVEGLLPTTGVVHVRRGKGGRERLVPVLPEGGELLARLQRGRAPEERVFARVPSHLDIPALRRAYAQERCRRRRAGCAE</sequence>
<dbReference type="InterPro" id="IPR013762">
    <property type="entry name" value="Integrase-like_cat_sf"/>
</dbReference>
<evidence type="ECO:0000259" key="2">
    <source>
        <dbReference type="PROSITE" id="PS51898"/>
    </source>
</evidence>
<dbReference type="Pfam" id="PF00589">
    <property type="entry name" value="Phage_integrase"/>
    <property type="match status" value="1"/>
</dbReference>
<dbReference type="Gene3D" id="1.10.443.10">
    <property type="entry name" value="Intergrase catalytic core"/>
    <property type="match status" value="1"/>
</dbReference>